<comment type="similarity">
    <text evidence="2 6">Belongs to the flavin monoamine oxidase family.</text>
</comment>
<dbReference type="AlphaFoldDB" id="A0AAD4PZ56"/>
<proteinExistence type="inferred from homology"/>
<feature type="domain" description="Amine oxidase" evidence="7">
    <location>
        <begin position="14"/>
        <end position="424"/>
    </location>
</feature>
<protein>
    <recommendedName>
        <fullName evidence="6">Amine oxidase</fullName>
        <ecNumber evidence="6">1.4.3.-</ecNumber>
    </recommendedName>
</protein>
<dbReference type="SUPFAM" id="SSF51905">
    <property type="entry name" value="FAD/NAD(P)-binding domain"/>
    <property type="match status" value="1"/>
</dbReference>
<dbReference type="EC" id="1.4.3.-" evidence="6"/>
<evidence type="ECO:0000313" key="8">
    <source>
        <dbReference type="EMBL" id="KAH8698666.1"/>
    </source>
</evidence>
<dbReference type="GO" id="GO:0097621">
    <property type="term" value="F:monoamine oxidase activity"/>
    <property type="evidence" value="ECO:0007669"/>
    <property type="project" value="UniProtKB-EC"/>
</dbReference>
<sequence>MLDQFDVAVIGAGMAGIIAARDLSNKGFSVVLIEARDRLGGRTYTEQALGSHIDLGGGYVHWTQANVWRELHRYGISIFPPPTANKVYWLAQDKVHSGTEADYFSLVDPLIARLVADARARFPMPFDISIVDNSDIEKQSLEDRISSLNLSPYERDVLDGVLSGIVHSYEEQGVAQLLLCVAAYFGDYKAFFETASFWSIEGGTRALVNAIMGETKAELHLSSPVRSIFDDGTRVKVTTRAGLEVYARRAIVALPLNTLQDLQFTPDVSPRARAFIDQKNPVMGGKLWVRVKGHIEPFTGFAPVGKHPINAVRTEQYHNGDTLIMCILSDAAAIQGDDKHAVQEALRLFVPDIEVVDTASHNWAVDEFSKGGWMFHRPGSLTEAAPLMRQPHGLVHFAGSDIAAMDVGAIEGALETGVAAARDVYAALSTS</sequence>
<evidence type="ECO:0000256" key="1">
    <source>
        <dbReference type="ARBA" id="ARBA00001974"/>
    </source>
</evidence>
<dbReference type="InterPro" id="IPR002937">
    <property type="entry name" value="Amino_oxidase"/>
</dbReference>
<evidence type="ECO:0000256" key="4">
    <source>
        <dbReference type="ARBA" id="ARBA00048448"/>
    </source>
</evidence>
<dbReference type="RefSeq" id="XP_046073130.1">
    <property type="nucleotide sequence ID" value="XM_046218153.1"/>
</dbReference>
<keyword evidence="6" id="KW-0285">Flavoprotein</keyword>
<dbReference type="Gene3D" id="1.10.405.10">
    <property type="entry name" value="Guanine Nucleotide Dissociation Inhibitor, domain 1"/>
    <property type="match status" value="1"/>
</dbReference>
<dbReference type="InterPro" id="IPR036188">
    <property type="entry name" value="FAD/NAD-bd_sf"/>
</dbReference>
<reference evidence="8" key="1">
    <citation type="submission" date="2021-12" db="EMBL/GenBank/DDBJ databases">
        <title>Convergent genome expansion in fungi linked to evolution of root-endophyte symbiosis.</title>
        <authorList>
            <consortium name="DOE Joint Genome Institute"/>
            <person name="Ke Y.-H."/>
            <person name="Bonito G."/>
            <person name="Liao H.-L."/>
            <person name="Looney B."/>
            <person name="Rojas-Flechas A."/>
            <person name="Nash J."/>
            <person name="Hameed K."/>
            <person name="Schadt C."/>
            <person name="Martin F."/>
            <person name="Crous P.W."/>
            <person name="Miettinen O."/>
            <person name="Magnuson J.K."/>
            <person name="Labbe J."/>
            <person name="Jacobson D."/>
            <person name="Doktycz M.J."/>
            <person name="Veneault-Fourrey C."/>
            <person name="Kuo A."/>
            <person name="Mondo S."/>
            <person name="Calhoun S."/>
            <person name="Riley R."/>
            <person name="Ohm R."/>
            <person name="LaButti K."/>
            <person name="Andreopoulos B."/>
            <person name="Pangilinan J."/>
            <person name="Nolan M."/>
            <person name="Tritt A."/>
            <person name="Clum A."/>
            <person name="Lipzen A."/>
            <person name="Daum C."/>
            <person name="Barry K."/>
            <person name="Grigoriev I.V."/>
            <person name="Vilgalys R."/>
        </authorList>
    </citation>
    <scope>NUCLEOTIDE SEQUENCE</scope>
    <source>
        <strain evidence="8">PMI_201</strain>
    </source>
</reference>
<keyword evidence="6" id="KW-0274">FAD</keyword>
<dbReference type="Gene3D" id="3.90.660.10">
    <property type="match status" value="1"/>
</dbReference>
<feature type="binding site" evidence="5">
    <location>
        <begin position="34"/>
        <end position="35"/>
    </location>
    <ligand>
        <name>FAD</name>
        <dbReference type="ChEBI" id="CHEBI:57692"/>
    </ligand>
</feature>
<feature type="binding site" evidence="5">
    <location>
        <position position="225"/>
    </location>
    <ligand>
        <name>FAD</name>
        <dbReference type="ChEBI" id="CHEBI:57692"/>
    </ligand>
</feature>
<comment type="catalytic activity">
    <reaction evidence="4">
        <text>a secondary aliphatic amine + O2 + H2O = a primary amine + an aldehyde + H2O2</text>
        <dbReference type="Rhea" id="RHEA:26414"/>
        <dbReference type="ChEBI" id="CHEBI:15377"/>
        <dbReference type="ChEBI" id="CHEBI:15379"/>
        <dbReference type="ChEBI" id="CHEBI:16240"/>
        <dbReference type="ChEBI" id="CHEBI:17478"/>
        <dbReference type="ChEBI" id="CHEBI:58855"/>
        <dbReference type="ChEBI" id="CHEBI:65296"/>
        <dbReference type="EC" id="1.4.3.4"/>
    </reaction>
</comment>
<evidence type="ECO:0000256" key="6">
    <source>
        <dbReference type="RuleBase" id="RU362067"/>
    </source>
</evidence>
<evidence type="ECO:0000256" key="3">
    <source>
        <dbReference type="ARBA" id="ARBA00023002"/>
    </source>
</evidence>
<evidence type="ECO:0000259" key="7">
    <source>
        <dbReference type="Pfam" id="PF01593"/>
    </source>
</evidence>
<dbReference type="PRINTS" id="PR00757">
    <property type="entry name" value="AMINEOXDASEF"/>
</dbReference>
<dbReference type="Proteomes" id="UP001201262">
    <property type="component" value="Unassembled WGS sequence"/>
</dbReference>
<dbReference type="EMBL" id="JAJTJA010000005">
    <property type="protein sequence ID" value="KAH8698666.1"/>
    <property type="molecule type" value="Genomic_DNA"/>
</dbReference>
<dbReference type="InterPro" id="IPR050703">
    <property type="entry name" value="Flavin_MAO"/>
</dbReference>
<organism evidence="8 9">
    <name type="scientific">Talaromyces proteolyticus</name>
    <dbReference type="NCBI Taxonomy" id="1131652"/>
    <lineage>
        <taxon>Eukaryota</taxon>
        <taxon>Fungi</taxon>
        <taxon>Dikarya</taxon>
        <taxon>Ascomycota</taxon>
        <taxon>Pezizomycotina</taxon>
        <taxon>Eurotiomycetes</taxon>
        <taxon>Eurotiomycetidae</taxon>
        <taxon>Eurotiales</taxon>
        <taxon>Trichocomaceae</taxon>
        <taxon>Talaromyces</taxon>
        <taxon>Talaromyces sect. Bacilispori</taxon>
    </lineage>
</organism>
<dbReference type="InterPro" id="IPR001613">
    <property type="entry name" value="Flavin_amine_oxidase"/>
</dbReference>
<evidence type="ECO:0000256" key="2">
    <source>
        <dbReference type="ARBA" id="ARBA00005995"/>
    </source>
</evidence>
<gene>
    <name evidence="8" type="ORF">BGW36DRAFT_396383</name>
</gene>
<evidence type="ECO:0000256" key="5">
    <source>
        <dbReference type="PIRSR" id="PIRSR601613-1"/>
    </source>
</evidence>
<dbReference type="GeneID" id="70248440"/>
<dbReference type="Pfam" id="PF01593">
    <property type="entry name" value="Amino_oxidase"/>
    <property type="match status" value="1"/>
</dbReference>
<comment type="cofactor">
    <cofactor evidence="1 6">
        <name>FAD</name>
        <dbReference type="ChEBI" id="CHEBI:57692"/>
    </cofactor>
</comment>
<accession>A0AAD4PZ56</accession>
<evidence type="ECO:0000313" key="9">
    <source>
        <dbReference type="Proteomes" id="UP001201262"/>
    </source>
</evidence>
<comment type="caution">
    <text evidence="8">The sequence shown here is derived from an EMBL/GenBank/DDBJ whole genome shotgun (WGS) entry which is preliminary data.</text>
</comment>
<name>A0AAD4PZ56_9EURO</name>
<dbReference type="Gene3D" id="3.50.50.60">
    <property type="entry name" value="FAD/NAD(P)-binding domain"/>
    <property type="match status" value="1"/>
</dbReference>
<keyword evidence="9" id="KW-1185">Reference proteome</keyword>
<dbReference type="PANTHER" id="PTHR43563">
    <property type="entry name" value="AMINE OXIDASE"/>
    <property type="match status" value="1"/>
</dbReference>
<dbReference type="PANTHER" id="PTHR43563:SF1">
    <property type="entry name" value="AMINE OXIDASE [FLAVIN-CONTAINING] B"/>
    <property type="match status" value="1"/>
</dbReference>
<keyword evidence="3 6" id="KW-0560">Oxidoreductase</keyword>